<dbReference type="EMBL" id="JXTB01000120">
    <property type="protein sequence ID" value="PON61566.1"/>
    <property type="molecule type" value="Genomic_DNA"/>
</dbReference>
<feature type="region of interest" description="Disordered" evidence="1">
    <location>
        <begin position="1"/>
        <end position="71"/>
    </location>
</feature>
<sequence>PHDQPPQPANARASPVTVDARHHLETEGRRQTITTPPDPVPSKLTIARKRQKIPLTSFSPETIPVATHHEN</sequence>
<organism evidence="2 3">
    <name type="scientific">Parasponia andersonii</name>
    <name type="common">Sponia andersonii</name>
    <dbReference type="NCBI Taxonomy" id="3476"/>
    <lineage>
        <taxon>Eukaryota</taxon>
        <taxon>Viridiplantae</taxon>
        <taxon>Streptophyta</taxon>
        <taxon>Embryophyta</taxon>
        <taxon>Tracheophyta</taxon>
        <taxon>Spermatophyta</taxon>
        <taxon>Magnoliopsida</taxon>
        <taxon>eudicotyledons</taxon>
        <taxon>Gunneridae</taxon>
        <taxon>Pentapetalae</taxon>
        <taxon>rosids</taxon>
        <taxon>fabids</taxon>
        <taxon>Rosales</taxon>
        <taxon>Cannabaceae</taxon>
        <taxon>Parasponia</taxon>
    </lineage>
</organism>
<proteinExistence type="predicted"/>
<accession>A0A2P5CKL2</accession>
<name>A0A2P5CKL2_PARAD</name>
<dbReference type="AlphaFoldDB" id="A0A2P5CKL2"/>
<keyword evidence="3" id="KW-1185">Reference proteome</keyword>
<evidence type="ECO:0000313" key="2">
    <source>
        <dbReference type="EMBL" id="PON61566.1"/>
    </source>
</evidence>
<comment type="caution">
    <text evidence="2">The sequence shown here is derived from an EMBL/GenBank/DDBJ whole genome shotgun (WGS) entry which is preliminary data.</text>
</comment>
<dbReference type="Proteomes" id="UP000237105">
    <property type="component" value="Unassembled WGS sequence"/>
</dbReference>
<protein>
    <submittedName>
        <fullName evidence="2">Uncharacterized protein</fullName>
    </submittedName>
</protein>
<gene>
    <name evidence="2" type="ORF">PanWU01x14_144820</name>
</gene>
<feature type="non-terminal residue" evidence="2">
    <location>
        <position position="1"/>
    </location>
</feature>
<evidence type="ECO:0000256" key="1">
    <source>
        <dbReference type="SAM" id="MobiDB-lite"/>
    </source>
</evidence>
<evidence type="ECO:0000313" key="3">
    <source>
        <dbReference type="Proteomes" id="UP000237105"/>
    </source>
</evidence>
<reference evidence="3" key="1">
    <citation type="submission" date="2016-06" db="EMBL/GenBank/DDBJ databases">
        <title>Parallel loss of symbiosis genes in relatives of nitrogen-fixing non-legume Parasponia.</title>
        <authorList>
            <person name="Van Velzen R."/>
            <person name="Holmer R."/>
            <person name="Bu F."/>
            <person name="Rutten L."/>
            <person name="Van Zeijl A."/>
            <person name="Liu W."/>
            <person name="Santuari L."/>
            <person name="Cao Q."/>
            <person name="Sharma T."/>
            <person name="Shen D."/>
            <person name="Roswanjaya Y."/>
            <person name="Wardhani T."/>
            <person name="Kalhor M.S."/>
            <person name="Jansen J."/>
            <person name="Van den Hoogen J."/>
            <person name="Gungor B."/>
            <person name="Hartog M."/>
            <person name="Hontelez J."/>
            <person name="Verver J."/>
            <person name="Yang W.-C."/>
            <person name="Schijlen E."/>
            <person name="Repin R."/>
            <person name="Schilthuizen M."/>
            <person name="Schranz E."/>
            <person name="Heidstra R."/>
            <person name="Miyata K."/>
            <person name="Fedorova E."/>
            <person name="Kohlen W."/>
            <person name="Bisseling T."/>
            <person name="Smit S."/>
            <person name="Geurts R."/>
        </authorList>
    </citation>
    <scope>NUCLEOTIDE SEQUENCE [LARGE SCALE GENOMIC DNA]</scope>
    <source>
        <strain evidence="3">cv. WU1-14</strain>
    </source>
</reference>
<feature type="compositionally biased region" description="Basic and acidic residues" evidence="1">
    <location>
        <begin position="19"/>
        <end position="30"/>
    </location>
</feature>